<accession>A0ABS9AD36</accession>
<sequence>MSDVEQQAREVKAFLDCLAERNANRGQEPTWIAARRQAGAARFEALGFPTRRDEAWKYTDVRAIARGDFVLTDNAEFSPASAAALTLPIEAYRLTFVDGIFSPALSDLGDLPGGVAVLPLSQALAENHEAVGGPLGRLTGVEFSPFSALNTAFMEEGAVVRLAPGSVVEKPILLQFLSRANAEPVMSHPRILVEAGSRSQATLVEHHVGESEAANFTNLVAELMLDRGAILTHYKLQEAPLGDLHVASIHVEQNRDSRYTSFNLNLGGGLVRNDLIGELNGEGAEANFYGLFYGQGRQHIDNHTLANHNAPRTFSNENYKGILDDRARGVFNGKVVVKRDSQKIEGFQSNANLLLSDRAEIDAKPELEIYADDVKCSHGTTTGQLDEEAVYALRTRGIDEQTARGLLTLAFAGEVLELVDLDAISERVELAVAGKLPERFNLAGLVEAAVALHDE</sequence>
<dbReference type="InterPro" id="IPR045595">
    <property type="entry name" value="SufBD_N"/>
</dbReference>
<dbReference type="InterPro" id="IPR000825">
    <property type="entry name" value="SUF_FeS_clus_asmbl_SufBD_core"/>
</dbReference>
<name>A0ABS9AD36_9GAMM</name>
<evidence type="ECO:0000313" key="4">
    <source>
        <dbReference type="EMBL" id="MCE8019586.1"/>
    </source>
</evidence>
<feature type="domain" description="SUF system FeS cluster assembly SufBD core" evidence="2">
    <location>
        <begin position="180"/>
        <end position="411"/>
    </location>
</feature>
<dbReference type="Proteomes" id="UP001320122">
    <property type="component" value="Unassembled WGS sequence"/>
</dbReference>
<dbReference type="PANTHER" id="PTHR43575:SF1">
    <property type="entry name" value="PROTEIN ABCI7, CHLOROPLASTIC"/>
    <property type="match status" value="1"/>
</dbReference>
<dbReference type="PANTHER" id="PTHR43575">
    <property type="entry name" value="PROTEIN ABCI7, CHLOROPLASTIC"/>
    <property type="match status" value="1"/>
</dbReference>
<dbReference type="Pfam" id="PF19295">
    <property type="entry name" value="SufBD_N"/>
    <property type="match status" value="1"/>
</dbReference>
<dbReference type="EMBL" id="JABFTT010000004">
    <property type="protein sequence ID" value="MCE8019586.1"/>
    <property type="molecule type" value="Genomic_DNA"/>
</dbReference>
<dbReference type="InterPro" id="IPR011542">
    <property type="entry name" value="SUF_FeS_clus_asmbl_SufD"/>
</dbReference>
<dbReference type="SUPFAM" id="SSF101960">
    <property type="entry name" value="Stabilizer of iron transporter SufD"/>
    <property type="match status" value="1"/>
</dbReference>
<proteinExistence type="inferred from homology"/>
<feature type="domain" description="SUF system FeS cluster assembly SufBD N-terminal" evidence="3">
    <location>
        <begin position="28"/>
        <end position="172"/>
    </location>
</feature>
<dbReference type="RefSeq" id="WP_234272978.1">
    <property type="nucleotide sequence ID" value="NZ_JABFTT010000004.1"/>
</dbReference>
<evidence type="ECO:0000259" key="2">
    <source>
        <dbReference type="Pfam" id="PF01458"/>
    </source>
</evidence>
<evidence type="ECO:0000313" key="5">
    <source>
        <dbReference type="Proteomes" id="UP001320122"/>
    </source>
</evidence>
<dbReference type="NCBIfam" id="TIGR01981">
    <property type="entry name" value="sufD"/>
    <property type="match status" value="1"/>
</dbReference>
<organism evidence="4 5">
    <name type="scientific">Billgrantia zhangzhouensis</name>
    <dbReference type="NCBI Taxonomy" id="2733481"/>
    <lineage>
        <taxon>Bacteria</taxon>
        <taxon>Pseudomonadati</taxon>
        <taxon>Pseudomonadota</taxon>
        <taxon>Gammaproteobacteria</taxon>
        <taxon>Oceanospirillales</taxon>
        <taxon>Halomonadaceae</taxon>
        <taxon>Billgrantia</taxon>
    </lineage>
</organism>
<protein>
    <submittedName>
        <fullName evidence="4">Fe-S cluster assembly protein SufD</fullName>
    </submittedName>
</protein>
<evidence type="ECO:0000256" key="1">
    <source>
        <dbReference type="ARBA" id="ARBA00043967"/>
    </source>
</evidence>
<comment type="caution">
    <text evidence="4">The sequence shown here is derived from an EMBL/GenBank/DDBJ whole genome shotgun (WGS) entry which is preliminary data.</text>
</comment>
<comment type="similarity">
    <text evidence="1">Belongs to the iron-sulfur cluster assembly SufBD family.</text>
</comment>
<dbReference type="InterPro" id="IPR037284">
    <property type="entry name" value="SUF_FeS_clus_asmbl_SufBD_sf"/>
</dbReference>
<dbReference type="InterPro" id="IPR055346">
    <property type="entry name" value="Fe-S_cluster_assembly_SufBD"/>
</dbReference>
<reference evidence="4 5" key="1">
    <citation type="journal article" date="2021" name="Front. Microbiol.">
        <title>Aerobic Denitrification and Heterotrophic Sulfur Oxidation in the Genus Halomonas Revealed by Six Novel Species Characterizations and Genome-Based Analysis.</title>
        <authorList>
            <person name="Wang L."/>
            <person name="Shao Z."/>
        </authorList>
    </citation>
    <scope>NUCLEOTIDE SEQUENCE [LARGE SCALE GENOMIC DNA]</scope>
    <source>
        <strain evidence="4 5">MCCC 1A11036</strain>
    </source>
</reference>
<evidence type="ECO:0000259" key="3">
    <source>
        <dbReference type="Pfam" id="PF19295"/>
    </source>
</evidence>
<dbReference type="Pfam" id="PF01458">
    <property type="entry name" value="SUFBD_core"/>
    <property type="match status" value="1"/>
</dbReference>
<gene>
    <name evidence="4" type="primary">sufD</name>
    <name evidence="4" type="ORF">HOP51_05550</name>
</gene>
<keyword evidence="5" id="KW-1185">Reference proteome</keyword>